<gene>
    <name evidence="3" type="ORF">OJ997_23855</name>
</gene>
<feature type="chain" id="PRO_5040809430" description="Blue (type 1) copper domain-containing protein" evidence="2">
    <location>
        <begin position="21"/>
        <end position="479"/>
    </location>
</feature>
<comment type="caution">
    <text evidence="3">The sequence shown here is derived from an EMBL/GenBank/DDBJ whole genome shotgun (WGS) entry which is preliminary data.</text>
</comment>
<dbReference type="Proteomes" id="UP001147653">
    <property type="component" value="Unassembled WGS sequence"/>
</dbReference>
<dbReference type="InterPro" id="IPR008972">
    <property type="entry name" value="Cupredoxin"/>
</dbReference>
<feature type="compositionally biased region" description="Basic and acidic residues" evidence="1">
    <location>
        <begin position="470"/>
        <end position="479"/>
    </location>
</feature>
<keyword evidence="4" id="KW-1185">Reference proteome</keyword>
<dbReference type="EMBL" id="JAPDDP010000052">
    <property type="protein sequence ID" value="MDA0183366.1"/>
    <property type="molecule type" value="Genomic_DNA"/>
</dbReference>
<sequence>MVRFLAALALLLVLAPAARAASTPVTPPPPEHRADPSLTTYVQRSGPFKLGPYATLKTSAKVQPPEVAGAIVGMDARLVDADGKELPQYVAMLHHLVFTNGGPDGERRDPMCPKKTTRERFFGTSEELRALTLPPGYGYPTTPADRWNAPIMVMHHRGGFQEFFLEYRVTIDPRPVTPVTPYWLSVIPCSPDPQWSVPGRGSKEHRRSRMYAMPTAGRIVAVGGHLHGGANDLILSQPACKHRTLVTNTPFYAPASDKLYAVKPLLHEPDPKAISWWQSPTGYAFRKGEDLKVTAVYDNLRPHTRVMGISHVYVAPPLPGAPDVRCSAAPPDAQQLGAQFEGPRTTPPTVGLTLARVGKDGLARSTTTAAGTAREIEGESATVTVRDFRFSSTNLVVGRGAVVRWRFPDDEQHDVTLADGPVGFASPWLRDGGGYGKRFTEPGRYLLMCSLHSAYMSQVVTVRSTPPRPPRPDGDPRPR</sequence>
<evidence type="ECO:0000313" key="3">
    <source>
        <dbReference type="EMBL" id="MDA0183366.1"/>
    </source>
</evidence>
<keyword evidence="2" id="KW-0732">Signal</keyword>
<evidence type="ECO:0000256" key="2">
    <source>
        <dbReference type="SAM" id="SignalP"/>
    </source>
</evidence>
<evidence type="ECO:0008006" key="5">
    <source>
        <dbReference type="Google" id="ProtNLM"/>
    </source>
</evidence>
<proteinExistence type="predicted"/>
<protein>
    <recommendedName>
        <fullName evidence="5">Blue (type 1) copper domain-containing protein</fullName>
    </recommendedName>
</protein>
<name>A0A9X3SB87_9ACTN</name>
<feature type="signal peptide" evidence="2">
    <location>
        <begin position="1"/>
        <end position="20"/>
    </location>
</feature>
<evidence type="ECO:0000256" key="1">
    <source>
        <dbReference type="SAM" id="MobiDB-lite"/>
    </source>
</evidence>
<dbReference type="SUPFAM" id="SSF49503">
    <property type="entry name" value="Cupredoxins"/>
    <property type="match status" value="1"/>
</dbReference>
<accession>A0A9X3SB87</accession>
<reference evidence="3" key="1">
    <citation type="submission" date="2022-10" db="EMBL/GenBank/DDBJ databases">
        <title>The WGS of Solirubrobacter phytolaccae KCTC 29190.</title>
        <authorList>
            <person name="Jiang Z."/>
        </authorList>
    </citation>
    <scope>NUCLEOTIDE SEQUENCE</scope>
    <source>
        <strain evidence="3">KCTC 29190</strain>
    </source>
</reference>
<organism evidence="3 4">
    <name type="scientific">Solirubrobacter phytolaccae</name>
    <dbReference type="NCBI Taxonomy" id="1404360"/>
    <lineage>
        <taxon>Bacteria</taxon>
        <taxon>Bacillati</taxon>
        <taxon>Actinomycetota</taxon>
        <taxon>Thermoleophilia</taxon>
        <taxon>Solirubrobacterales</taxon>
        <taxon>Solirubrobacteraceae</taxon>
        <taxon>Solirubrobacter</taxon>
    </lineage>
</organism>
<dbReference type="Gene3D" id="2.60.40.420">
    <property type="entry name" value="Cupredoxins - blue copper proteins"/>
    <property type="match status" value="1"/>
</dbReference>
<dbReference type="RefSeq" id="WP_270027756.1">
    <property type="nucleotide sequence ID" value="NZ_JAPDDP010000052.1"/>
</dbReference>
<evidence type="ECO:0000313" key="4">
    <source>
        <dbReference type="Proteomes" id="UP001147653"/>
    </source>
</evidence>
<dbReference type="AlphaFoldDB" id="A0A9X3SB87"/>
<feature type="region of interest" description="Disordered" evidence="1">
    <location>
        <begin position="460"/>
        <end position="479"/>
    </location>
</feature>